<dbReference type="InterPro" id="IPR028892">
    <property type="entry name" value="ADE"/>
</dbReference>
<dbReference type="InterPro" id="IPR006330">
    <property type="entry name" value="Ado/ade_deaminase"/>
</dbReference>
<comment type="function">
    <text evidence="5">Catalyzes the hydrolytic deamination of adenine to hypoxanthine. Plays an important role in the purine salvage pathway and in nitrogen catabolism.</text>
</comment>
<keyword evidence="4 5" id="KW-0546">Nucleotide metabolism</keyword>
<dbReference type="PANTHER" id="PTHR43114">
    <property type="entry name" value="ADENINE DEAMINASE"/>
    <property type="match status" value="1"/>
</dbReference>
<dbReference type="Pfam" id="PF00962">
    <property type="entry name" value="A_deaminase"/>
    <property type="match status" value="1"/>
</dbReference>
<keyword evidence="8" id="KW-1185">Reference proteome</keyword>
<name>A0A364NS56_9GAMM</name>
<comment type="catalytic activity">
    <reaction evidence="5">
        <text>adenine + H2O + H(+) = hypoxanthine + NH4(+)</text>
        <dbReference type="Rhea" id="RHEA:23688"/>
        <dbReference type="ChEBI" id="CHEBI:15377"/>
        <dbReference type="ChEBI" id="CHEBI:15378"/>
        <dbReference type="ChEBI" id="CHEBI:16708"/>
        <dbReference type="ChEBI" id="CHEBI:17368"/>
        <dbReference type="ChEBI" id="CHEBI:28938"/>
        <dbReference type="EC" id="3.5.4.2"/>
    </reaction>
</comment>
<dbReference type="Gene3D" id="3.20.20.140">
    <property type="entry name" value="Metal-dependent hydrolases"/>
    <property type="match status" value="1"/>
</dbReference>
<dbReference type="GO" id="GO:0006146">
    <property type="term" value="P:adenine catabolic process"/>
    <property type="evidence" value="ECO:0007669"/>
    <property type="project" value="UniProtKB-UniRule"/>
</dbReference>
<dbReference type="GO" id="GO:0009117">
    <property type="term" value="P:nucleotide metabolic process"/>
    <property type="evidence" value="ECO:0007669"/>
    <property type="project" value="UniProtKB-KW"/>
</dbReference>
<dbReference type="GO" id="GO:0043103">
    <property type="term" value="P:hypoxanthine salvage"/>
    <property type="evidence" value="ECO:0007669"/>
    <property type="project" value="UniProtKB-UniRule"/>
</dbReference>
<dbReference type="AlphaFoldDB" id="A0A364NS56"/>
<dbReference type="GO" id="GO:0005829">
    <property type="term" value="C:cytosol"/>
    <property type="evidence" value="ECO:0007669"/>
    <property type="project" value="TreeGrafter"/>
</dbReference>
<dbReference type="InterPro" id="IPR032466">
    <property type="entry name" value="Metal_Hydrolase"/>
</dbReference>
<dbReference type="EC" id="3.5.4.2" evidence="5"/>
<dbReference type="Proteomes" id="UP000250744">
    <property type="component" value="Unassembled WGS sequence"/>
</dbReference>
<dbReference type="NCBIfam" id="TIGR01430">
    <property type="entry name" value="aden_deam"/>
    <property type="match status" value="1"/>
</dbReference>
<comment type="caution">
    <text evidence="7">The sequence shown here is derived from an EMBL/GenBank/DDBJ whole genome shotgun (WGS) entry which is preliminary data.</text>
</comment>
<feature type="binding site" evidence="5">
    <location>
        <position position="18"/>
    </location>
    <ligand>
        <name>Zn(2+)</name>
        <dbReference type="ChEBI" id="CHEBI:29105"/>
        <note>catalytic</note>
    </ligand>
</feature>
<feature type="binding site" evidence="5">
    <location>
        <position position="279"/>
    </location>
    <ligand>
        <name>Zn(2+)</name>
        <dbReference type="ChEBI" id="CHEBI:29105"/>
        <note>catalytic</note>
    </ligand>
</feature>
<dbReference type="HAMAP" id="MF_01962">
    <property type="entry name" value="Adenine_deaminase"/>
    <property type="match status" value="1"/>
</dbReference>
<evidence type="ECO:0000256" key="5">
    <source>
        <dbReference type="HAMAP-Rule" id="MF_01962"/>
    </source>
</evidence>
<comment type="cofactor">
    <cofactor evidence="5">
        <name>Zn(2+)</name>
        <dbReference type="ChEBI" id="CHEBI:29105"/>
    </cofactor>
    <text evidence="5">Binds 1 zinc ion per subunit.</text>
</comment>
<dbReference type="EMBL" id="QKRX01000001">
    <property type="protein sequence ID" value="RAU19884.1"/>
    <property type="molecule type" value="Genomic_DNA"/>
</dbReference>
<dbReference type="InterPro" id="IPR001365">
    <property type="entry name" value="A_deaminase_dom"/>
</dbReference>
<evidence type="ECO:0000256" key="2">
    <source>
        <dbReference type="ARBA" id="ARBA00022801"/>
    </source>
</evidence>
<keyword evidence="1 5" id="KW-0479">Metal-binding</keyword>
<feature type="binding site" evidence="5">
    <location>
        <position position="20"/>
    </location>
    <ligand>
        <name>Zn(2+)</name>
        <dbReference type="ChEBI" id="CHEBI:29105"/>
        <note>catalytic</note>
    </ligand>
</feature>
<dbReference type="GO" id="GO:0000034">
    <property type="term" value="F:adenine deaminase activity"/>
    <property type="evidence" value="ECO:0007669"/>
    <property type="project" value="UniProtKB-UniRule"/>
</dbReference>
<comment type="similarity">
    <text evidence="5">Belongs to the metallo-dependent hydrolases superfamily. Adenosine and AMP deaminases family. Adenine deaminase type 2 subfamily.</text>
</comment>
<evidence type="ECO:0000313" key="8">
    <source>
        <dbReference type="Proteomes" id="UP000250744"/>
    </source>
</evidence>
<accession>A0A364NS56</accession>
<protein>
    <recommendedName>
        <fullName evidence="5">Adenine deaminase</fullName>
        <shortName evidence="5">ADE</shortName>
        <ecNumber evidence="5">3.5.4.2</ecNumber>
    </recommendedName>
    <alternativeName>
        <fullName evidence="5">Adenine aminohydrolase</fullName>
        <shortName evidence="5">AAH</shortName>
    </alternativeName>
</protein>
<keyword evidence="3 5" id="KW-0862">Zinc</keyword>
<feature type="site" description="Important for catalytic activity" evidence="5">
    <location>
        <position position="222"/>
    </location>
</feature>
<sequence length="344" mass="39342">MKSLLIDFAHSLPKAELHLHLEGSLEPERMFMLAQRNHITLPYSNTDELKAAYSFDNLQAFLDLYYQGMSVLITEQDFYDLTYDYLTRIHQDNVIHTEVFFDPQGHLERGIDFETQINGIYRALEDGQRHYGISFKLIMSFLRHLCEESAFETLELALPHLDKISGVGLDSSEKGHPPEKFARVFARAKALGLMVTVHAGEEGPPEYVWQALNIVKTDRVDHGNRSLEDPELIQHLTEHRYTLTVCPLSNLKLCVIGSMDEHPIIKMLDHGLQATLNSDDPAYFGGYVNDNFTSVINALPVTHAHILTLVKNSFTGSWMTTEEKDAALQRLEEKVDEWSHKRFD</sequence>
<dbReference type="PANTHER" id="PTHR43114:SF6">
    <property type="entry name" value="ADENINE DEAMINASE"/>
    <property type="match status" value="1"/>
</dbReference>
<feature type="domain" description="Adenosine deaminase" evidence="6">
    <location>
        <begin position="13"/>
        <end position="333"/>
    </location>
</feature>
<gene>
    <name evidence="7" type="ORF">DN062_02085</name>
</gene>
<evidence type="ECO:0000259" key="6">
    <source>
        <dbReference type="Pfam" id="PF00962"/>
    </source>
</evidence>
<feature type="binding site" evidence="5">
    <location>
        <position position="198"/>
    </location>
    <ligand>
        <name>Zn(2+)</name>
        <dbReference type="ChEBI" id="CHEBI:29105"/>
        <note>catalytic</note>
    </ligand>
</feature>
<evidence type="ECO:0000313" key="7">
    <source>
        <dbReference type="EMBL" id="RAU19884.1"/>
    </source>
</evidence>
<reference evidence="7 8" key="1">
    <citation type="submission" date="2018-06" db="EMBL/GenBank/DDBJ databases">
        <title>Nitrincola tibetense sp. nov., isolated from Lake XuguoCo on Tibetan Plateau.</title>
        <authorList>
            <person name="Xing P."/>
        </authorList>
    </citation>
    <scope>NUCLEOTIDE SEQUENCE [LARGE SCALE GENOMIC DNA]</scope>
    <source>
        <strain evidence="8">xg18</strain>
    </source>
</reference>
<dbReference type="NCBIfam" id="NF006850">
    <property type="entry name" value="PRK09358.1-6"/>
    <property type="match status" value="1"/>
</dbReference>
<dbReference type="FunFam" id="3.20.20.140:FF:000039">
    <property type="entry name" value="Adenine deaminase"/>
    <property type="match status" value="1"/>
</dbReference>
<proteinExistence type="inferred from homology"/>
<organism evidence="7 8">
    <name type="scientific">Nitrincola tibetensis</name>
    <dbReference type="NCBI Taxonomy" id="2219697"/>
    <lineage>
        <taxon>Bacteria</taxon>
        <taxon>Pseudomonadati</taxon>
        <taxon>Pseudomonadota</taxon>
        <taxon>Gammaproteobacteria</taxon>
        <taxon>Oceanospirillales</taxon>
        <taxon>Oceanospirillaceae</taxon>
        <taxon>Nitrincola</taxon>
    </lineage>
</organism>
<evidence type="ECO:0000256" key="3">
    <source>
        <dbReference type="ARBA" id="ARBA00022833"/>
    </source>
</evidence>
<dbReference type="CDD" id="cd01320">
    <property type="entry name" value="ADA"/>
    <property type="match status" value="1"/>
</dbReference>
<feature type="active site" description="Proton donor" evidence="5">
    <location>
        <position position="201"/>
    </location>
</feature>
<evidence type="ECO:0000256" key="4">
    <source>
        <dbReference type="ARBA" id="ARBA00023080"/>
    </source>
</evidence>
<dbReference type="SUPFAM" id="SSF51556">
    <property type="entry name" value="Metallo-dependent hydrolases"/>
    <property type="match status" value="1"/>
</dbReference>
<feature type="binding site" evidence="5">
    <location>
        <position position="280"/>
    </location>
    <ligand>
        <name>substrate</name>
    </ligand>
</feature>
<evidence type="ECO:0000256" key="1">
    <source>
        <dbReference type="ARBA" id="ARBA00022723"/>
    </source>
</evidence>
<keyword evidence="2 5" id="KW-0378">Hydrolase</keyword>
<dbReference type="RefSeq" id="WP_112157059.1">
    <property type="nucleotide sequence ID" value="NZ_QKRX01000001.1"/>
</dbReference>
<dbReference type="OrthoDB" id="105475at2"/>
<dbReference type="GO" id="GO:0008270">
    <property type="term" value="F:zinc ion binding"/>
    <property type="evidence" value="ECO:0007669"/>
    <property type="project" value="UniProtKB-UniRule"/>
</dbReference>